<keyword evidence="2" id="KW-1185">Reference proteome</keyword>
<accession>A0A3S0ZKB6</accession>
<sequence>MRKSILFVCLSLLAASIVTLGSFVTGSSIVAQETLSFLSTKPPSLYHQAATELKDVLKKSGFNLAIKEQSPGSFQNLIQLGNGGANMTFAQQDALYLLRNAGDKSIAKLADNIKIFAPVNAETIHVIVNSSSGIKSFADLKGKNVSVGPENSGTYVSAIFLYQLHDIDVVNQSLLPMEVKESIEKVRTGELDAAFYTAGIGNPLLKNISAQEGATLKLLPINQQQFKIPQRMYTRGTVLYNPAKIPANTYPWQKETVNTVASTSFIFVNKSLPSEQVYKLAKATYPQAPQLRSKNPFWSLFSISEANSPRFKGIDYHPGVRNFLKEQ</sequence>
<dbReference type="RefSeq" id="WP_016876577.1">
    <property type="nucleotide sequence ID" value="NZ_AJLN01000145.1"/>
</dbReference>
<reference evidence="1 2" key="1">
    <citation type="journal article" date="2019" name="Genome Biol. Evol.">
        <title>Day and night: Metabolic profiles and evolutionary relationships of six axenic non-marine cyanobacteria.</title>
        <authorList>
            <person name="Will S.E."/>
            <person name="Henke P."/>
            <person name="Boedeker C."/>
            <person name="Huang S."/>
            <person name="Brinkmann H."/>
            <person name="Rohde M."/>
            <person name="Jarek M."/>
            <person name="Friedl T."/>
            <person name="Seufert S."/>
            <person name="Schumacher M."/>
            <person name="Overmann J."/>
            <person name="Neumann-Schaal M."/>
            <person name="Petersen J."/>
        </authorList>
    </citation>
    <scope>NUCLEOTIDE SEQUENCE [LARGE SCALE GENOMIC DNA]</scope>
    <source>
        <strain evidence="1 2">PCC 6912</strain>
    </source>
</reference>
<gene>
    <name evidence="1" type="ORF">PCC6912_37920</name>
</gene>
<dbReference type="NCBIfam" id="TIGR02122">
    <property type="entry name" value="TRAP_TAXI"/>
    <property type="match status" value="1"/>
</dbReference>
<dbReference type="InterPro" id="IPR011852">
    <property type="entry name" value="TRAP_TAXI"/>
</dbReference>
<dbReference type="AlphaFoldDB" id="A0A3S0ZKB6"/>
<dbReference type="PANTHER" id="PTHR42941">
    <property type="entry name" value="SLL1037 PROTEIN"/>
    <property type="match status" value="1"/>
</dbReference>
<name>A0A3S0ZKB6_CHLFR</name>
<dbReference type="Gene3D" id="3.40.190.10">
    <property type="entry name" value="Periplasmic binding protein-like II"/>
    <property type="match status" value="2"/>
</dbReference>
<dbReference type="SUPFAM" id="SSF53850">
    <property type="entry name" value="Periplasmic binding protein-like II"/>
    <property type="match status" value="1"/>
</dbReference>
<protein>
    <submittedName>
        <fullName evidence="1">C4-dicarboxylate ABC transporter</fullName>
    </submittedName>
</protein>
<dbReference type="PANTHER" id="PTHR42941:SF1">
    <property type="entry name" value="SLL1037 PROTEIN"/>
    <property type="match status" value="1"/>
</dbReference>
<proteinExistence type="predicted"/>
<comment type="caution">
    <text evidence="1">The sequence shown here is derived from an EMBL/GenBank/DDBJ whole genome shotgun (WGS) entry which is preliminary data.</text>
</comment>
<dbReference type="STRING" id="211165.GCA_000317285_06344"/>
<organism evidence="1 2">
    <name type="scientific">Chlorogloeopsis fritschii PCC 6912</name>
    <dbReference type="NCBI Taxonomy" id="211165"/>
    <lineage>
        <taxon>Bacteria</taxon>
        <taxon>Bacillati</taxon>
        <taxon>Cyanobacteriota</taxon>
        <taxon>Cyanophyceae</taxon>
        <taxon>Nostocales</taxon>
        <taxon>Chlorogloeopsidaceae</taxon>
        <taxon>Chlorogloeopsis</taxon>
    </lineage>
</organism>
<dbReference type="Pfam" id="PF16868">
    <property type="entry name" value="NMT1_3"/>
    <property type="match status" value="1"/>
</dbReference>
<evidence type="ECO:0000313" key="2">
    <source>
        <dbReference type="Proteomes" id="UP000268857"/>
    </source>
</evidence>
<dbReference type="EMBL" id="RSCJ01000016">
    <property type="protein sequence ID" value="RUR77911.1"/>
    <property type="molecule type" value="Genomic_DNA"/>
</dbReference>
<dbReference type="OrthoDB" id="9776669at2"/>
<evidence type="ECO:0000313" key="1">
    <source>
        <dbReference type="EMBL" id="RUR77911.1"/>
    </source>
</evidence>
<dbReference type="Proteomes" id="UP000268857">
    <property type="component" value="Unassembled WGS sequence"/>
</dbReference>